<accession>A0A7D4NRD2</accession>
<evidence type="ECO:0000256" key="1">
    <source>
        <dbReference type="ARBA" id="ARBA00023015"/>
    </source>
</evidence>
<dbReference type="EMBL" id="CP054020">
    <property type="protein sequence ID" value="QKI89490.1"/>
    <property type="molecule type" value="Genomic_DNA"/>
</dbReference>
<dbReference type="Gene3D" id="1.10.10.60">
    <property type="entry name" value="Homeodomain-like"/>
    <property type="match status" value="1"/>
</dbReference>
<dbReference type="KEGG" id="txa:HQN79_07865"/>
<evidence type="ECO:0000313" key="6">
    <source>
        <dbReference type="Proteomes" id="UP000504724"/>
    </source>
</evidence>
<organism evidence="5 6">
    <name type="scientific">Thiomicrorhabdus xiamenensis</name>
    <dbReference type="NCBI Taxonomy" id="2739063"/>
    <lineage>
        <taxon>Bacteria</taxon>
        <taxon>Pseudomonadati</taxon>
        <taxon>Pseudomonadota</taxon>
        <taxon>Gammaproteobacteria</taxon>
        <taxon>Thiotrichales</taxon>
        <taxon>Piscirickettsiaceae</taxon>
        <taxon>Thiomicrorhabdus</taxon>
    </lineage>
</organism>
<keyword evidence="6" id="KW-1185">Reference proteome</keyword>
<dbReference type="GO" id="GO:0043565">
    <property type="term" value="F:sequence-specific DNA binding"/>
    <property type="evidence" value="ECO:0007669"/>
    <property type="project" value="InterPro"/>
</dbReference>
<dbReference type="PANTHER" id="PTHR46796:SF12">
    <property type="entry name" value="HTH-TYPE DNA-BINDING TRANSCRIPTIONAL ACTIVATOR EUTR"/>
    <property type="match status" value="1"/>
</dbReference>
<dbReference type="InterPro" id="IPR018062">
    <property type="entry name" value="HTH_AraC-typ_CS"/>
</dbReference>
<dbReference type="RefSeq" id="WP_173285388.1">
    <property type="nucleotide sequence ID" value="NZ_CP054020.1"/>
</dbReference>
<gene>
    <name evidence="5" type="ORF">HQN79_07865</name>
</gene>
<evidence type="ECO:0000259" key="4">
    <source>
        <dbReference type="PROSITE" id="PS01124"/>
    </source>
</evidence>
<reference evidence="5 6" key="1">
    <citation type="submission" date="2020-05" db="EMBL/GenBank/DDBJ databases">
        <title>Thiomicrorhabdus sediminis sp.nov. and Thiomicrorhabdus xiamenensis sp.nov., novel sulfur-oxidizing bacteria isolated from coastal sediment.</title>
        <authorList>
            <person name="Liu X."/>
        </authorList>
    </citation>
    <scope>NUCLEOTIDE SEQUENCE [LARGE SCALE GENOMIC DNA]</scope>
    <source>
        <strain evidence="5 6">G2</strain>
    </source>
</reference>
<dbReference type="PANTHER" id="PTHR46796">
    <property type="entry name" value="HTH-TYPE TRANSCRIPTIONAL ACTIVATOR RHAS-RELATED"/>
    <property type="match status" value="1"/>
</dbReference>
<dbReference type="GO" id="GO:0003700">
    <property type="term" value="F:DNA-binding transcription factor activity"/>
    <property type="evidence" value="ECO:0007669"/>
    <property type="project" value="InterPro"/>
</dbReference>
<dbReference type="InterPro" id="IPR009057">
    <property type="entry name" value="Homeodomain-like_sf"/>
</dbReference>
<keyword evidence="1" id="KW-0805">Transcription regulation</keyword>
<keyword evidence="2" id="KW-0238">DNA-binding</keyword>
<evidence type="ECO:0000313" key="5">
    <source>
        <dbReference type="EMBL" id="QKI89490.1"/>
    </source>
</evidence>
<sequence>MHQEQNLLRPKRCILETNDLENQAEGLTNWQQEYDQISNGKFFGRIEKVESGGMHFFSEYTSHTLHQDCQIWQNAVWFGIPQLNQDICRINGQIIEQNAIACRNSKSSFELITPENFTIYGIVLEEKLLQRLSDKQGINLIENAHLGIQEQFRVNSEQNYLLQSILSRLTHPQDSQVDQRIPLDFLTNALLSALPQELSREYSCTPSYKQRKLVVDRVRDYLSQCRDDQPISMQELCEIACVSRRTLQYSFETILGCSPLKFLRALRLNQVRRKLKSSQEDETIADIASYWGFWHAGQFSRDYKLLFGESPSQTLAKAKKD</sequence>
<dbReference type="InterPro" id="IPR018060">
    <property type="entry name" value="HTH_AraC"/>
</dbReference>
<dbReference type="PROSITE" id="PS00041">
    <property type="entry name" value="HTH_ARAC_FAMILY_1"/>
    <property type="match status" value="1"/>
</dbReference>
<dbReference type="Pfam" id="PF12833">
    <property type="entry name" value="HTH_18"/>
    <property type="match status" value="1"/>
</dbReference>
<dbReference type="SUPFAM" id="SSF46689">
    <property type="entry name" value="Homeodomain-like"/>
    <property type="match status" value="1"/>
</dbReference>
<dbReference type="AlphaFoldDB" id="A0A7D4NRD2"/>
<evidence type="ECO:0000256" key="2">
    <source>
        <dbReference type="ARBA" id="ARBA00023125"/>
    </source>
</evidence>
<proteinExistence type="predicted"/>
<feature type="domain" description="HTH araC/xylS-type" evidence="4">
    <location>
        <begin position="216"/>
        <end position="317"/>
    </location>
</feature>
<protein>
    <submittedName>
        <fullName evidence="5">Helix-turn-helix domain-containing protein</fullName>
    </submittedName>
</protein>
<dbReference type="SMART" id="SM00342">
    <property type="entry name" value="HTH_ARAC"/>
    <property type="match status" value="1"/>
</dbReference>
<dbReference type="Proteomes" id="UP000504724">
    <property type="component" value="Chromosome"/>
</dbReference>
<keyword evidence="3" id="KW-0804">Transcription</keyword>
<dbReference type="PROSITE" id="PS01124">
    <property type="entry name" value="HTH_ARAC_FAMILY_2"/>
    <property type="match status" value="1"/>
</dbReference>
<dbReference type="InterPro" id="IPR050204">
    <property type="entry name" value="AraC_XylS_family_regulators"/>
</dbReference>
<evidence type="ECO:0000256" key="3">
    <source>
        <dbReference type="ARBA" id="ARBA00023163"/>
    </source>
</evidence>
<name>A0A7D4NRD2_9GAMM</name>